<feature type="compositionally biased region" description="Pro residues" evidence="1">
    <location>
        <begin position="87"/>
        <end position="127"/>
    </location>
</feature>
<feature type="compositionally biased region" description="Basic and acidic residues" evidence="1">
    <location>
        <begin position="197"/>
        <end position="219"/>
    </location>
</feature>
<reference evidence="2 3" key="1">
    <citation type="submission" date="2016-03" db="EMBL/GenBank/DDBJ databases">
        <title>Acetic acid bacteria sequencing.</title>
        <authorList>
            <person name="Brandt J."/>
            <person name="Jakob F."/>
            <person name="Vogel R.F."/>
        </authorList>
    </citation>
    <scope>NUCLEOTIDE SEQUENCE [LARGE SCALE GENOMIC DNA]</scope>
    <source>
        <strain evidence="2 3">TMW2.1153</strain>
    </source>
</reference>
<feature type="region of interest" description="Disordered" evidence="1">
    <location>
        <begin position="38"/>
        <end position="252"/>
    </location>
</feature>
<sequence length="348" mass="36447">MVRPRRSETILMRRSTIVSGSLHFLLLAAILLALPAQKPPEEPKEPPPVEVQFEGASSDSGPPAKSATPSPKPAPAPAPEKVDAPQTPTPPKPLPPEETPPPPPPPPPVPPPPPTEAPPLPDTPVPPKVEEPSPDAEPTPPTPPAKPTPSKVVAPPYLQAPVQTSSAVAPPSPLAQPTDKLPDMALPSHITQPNPAKKTEADTHSLLETLDSFRSDSKQTHAPKGQANPRQGGAPDGGGSPNGDITGKMSAGDQRAIGGEVRRCYTEDTAAKDYATFVAHLVVTVDASGEARIVTFAPETQAKMNGDSSYRALAERARAAVLSPTCSKLPIPKNLLGKTQTLKFVFRP</sequence>
<dbReference type="KEGG" id="aace:A0U92_08920"/>
<dbReference type="eggNOG" id="COG0810">
    <property type="taxonomic scope" value="Bacteria"/>
</dbReference>
<evidence type="ECO:0000256" key="1">
    <source>
        <dbReference type="SAM" id="MobiDB-lite"/>
    </source>
</evidence>
<evidence type="ECO:0000313" key="2">
    <source>
        <dbReference type="EMBL" id="AQS84878.1"/>
    </source>
</evidence>
<dbReference type="RefSeq" id="WP_077812922.1">
    <property type="nucleotide sequence ID" value="NZ_CP014692.1"/>
</dbReference>
<dbReference type="PRINTS" id="PR01217">
    <property type="entry name" value="PRICHEXTENSN"/>
</dbReference>
<organism evidence="2 3">
    <name type="scientific">Acetobacter aceti</name>
    <dbReference type="NCBI Taxonomy" id="435"/>
    <lineage>
        <taxon>Bacteria</taxon>
        <taxon>Pseudomonadati</taxon>
        <taxon>Pseudomonadota</taxon>
        <taxon>Alphaproteobacteria</taxon>
        <taxon>Acetobacterales</taxon>
        <taxon>Acetobacteraceae</taxon>
        <taxon>Acetobacter</taxon>
        <taxon>Acetobacter subgen. Acetobacter</taxon>
    </lineage>
</organism>
<proteinExistence type="predicted"/>
<feature type="compositionally biased region" description="Pro residues" evidence="1">
    <location>
        <begin position="135"/>
        <end position="147"/>
    </location>
</feature>
<accession>A0A1U9KGK3</accession>
<dbReference type="EMBL" id="CP014692">
    <property type="protein sequence ID" value="AQS84878.1"/>
    <property type="molecule type" value="Genomic_DNA"/>
</dbReference>
<dbReference type="Proteomes" id="UP000188937">
    <property type="component" value="Chromosome"/>
</dbReference>
<dbReference type="OrthoDB" id="7272910at2"/>
<protein>
    <submittedName>
        <fullName evidence="2">Energy transducer TonB</fullName>
    </submittedName>
</protein>
<name>A0A1U9KGK3_ACEAC</name>
<gene>
    <name evidence="2" type="ORF">A0U92_08920</name>
</gene>
<dbReference type="STRING" id="435.A0U92_08920"/>
<dbReference type="AlphaFoldDB" id="A0A1U9KGK3"/>
<keyword evidence="3" id="KW-1185">Reference proteome</keyword>
<evidence type="ECO:0000313" key="3">
    <source>
        <dbReference type="Proteomes" id="UP000188937"/>
    </source>
</evidence>